<evidence type="ECO:0000256" key="3">
    <source>
        <dbReference type="ARBA" id="ARBA00012438"/>
    </source>
</evidence>
<dbReference type="InterPro" id="IPR003661">
    <property type="entry name" value="HisK_dim/P_dom"/>
</dbReference>
<dbReference type="InterPro" id="IPR004358">
    <property type="entry name" value="Sig_transdc_His_kin-like_C"/>
</dbReference>
<keyword evidence="5" id="KW-0597">Phosphoprotein</keyword>
<dbReference type="SUPFAM" id="SSF55874">
    <property type="entry name" value="ATPase domain of HSP90 chaperone/DNA topoisomerase II/histidine kinase"/>
    <property type="match status" value="1"/>
</dbReference>
<dbReference type="SUPFAM" id="SSF158472">
    <property type="entry name" value="HAMP domain-like"/>
    <property type="match status" value="1"/>
</dbReference>
<feature type="domain" description="Histidine kinase" evidence="13">
    <location>
        <begin position="453"/>
        <end position="662"/>
    </location>
</feature>
<keyword evidence="11" id="KW-0175">Coiled coil</keyword>
<dbReference type="RefSeq" id="WP_135869688.1">
    <property type="nucleotide sequence ID" value="NZ_SRSC01000002.1"/>
</dbReference>
<keyword evidence="4" id="KW-1003">Cell membrane</keyword>
<evidence type="ECO:0000256" key="5">
    <source>
        <dbReference type="ARBA" id="ARBA00022553"/>
    </source>
</evidence>
<evidence type="ECO:0000313" key="16">
    <source>
        <dbReference type="Proteomes" id="UP000306416"/>
    </source>
</evidence>
<dbReference type="GO" id="GO:0005886">
    <property type="term" value="C:plasma membrane"/>
    <property type="evidence" value="ECO:0007669"/>
    <property type="project" value="UniProtKB-SubCell"/>
</dbReference>
<dbReference type="SMART" id="SM00387">
    <property type="entry name" value="HATPase_c"/>
    <property type="match status" value="1"/>
</dbReference>
<reference evidence="15 16" key="1">
    <citation type="submission" date="2019-04" db="EMBL/GenBank/DDBJ databases">
        <title>Geobacter oryzae sp. nov., ferric-reducing bacteria isolated from paddy soil.</title>
        <authorList>
            <person name="Xu Z."/>
            <person name="Masuda Y."/>
            <person name="Itoh H."/>
            <person name="Senoo K."/>
        </authorList>
    </citation>
    <scope>NUCLEOTIDE SEQUENCE [LARGE SCALE GENOMIC DNA]</scope>
    <source>
        <strain evidence="15 16">Red111</strain>
    </source>
</reference>
<dbReference type="EC" id="2.7.13.3" evidence="3"/>
<evidence type="ECO:0000256" key="6">
    <source>
        <dbReference type="ARBA" id="ARBA00022679"/>
    </source>
</evidence>
<dbReference type="InterPro" id="IPR005467">
    <property type="entry name" value="His_kinase_dom"/>
</dbReference>
<evidence type="ECO:0000256" key="11">
    <source>
        <dbReference type="SAM" id="Coils"/>
    </source>
</evidence>
<name>A0A4S1CGI6_9BACT</name>
<dbReference type="Gene3D" id="1.10.287.130">
    <property type="match status" value="1"/>
</dbReference>
<dbReference type="Proteomes" id="UP000306416">
    <property type="component" value="Unassembled WGS sequence"/>
</dbReference>
<feature type="transmembrane region" description="Helical" evidence="12">
    <location>
        <begin position="328"/>
        <end position="350"/>
    </location>
</feature>
<dbReference type="AlphaFoldDB" id="A0A4S1CGI6"/>
<evidence type="ECO:0000256" key="7">
    <source>
        <dbReference type="ARBA" id="ARBA00022692"/>
    </source>
</evidence>
<dbReference type="SUPFAM" id="SSF47384">
    <property type="entry name" value="Homodimeric domain of signal transducing histidine kinase"/>
    <property type="match status" value="1"/>
</dbReference>
<dbReference type="InterPro" id="IPR033463">
    <property type="entry name" value="sCache_3"/>
</dbReference>
<dbReference type="InterPro" id="IPR003594">
    <property type="entry name" value="HATPase_dom"/>
</dbReference>
<dbReference type="Gene3D" id="6.10.340.10">
    <property type="match status" value="1"/>
</dbReference>
<dbReference type="InterPro" id="IPR029151">
    <property type="entry name" value="Sensor-like_sf"/>
</dbReference>
<dbReference type="SMART" id="SM00388">
    <property type="entry name" value="HisKA"/>
    <property type="match status" value="1"/>
</dbReference>
<dbReference type="Pfam" id="PF00512">
    <property type="entry name" value="HisKA"/>
    <property type="match status" value="1"/>
</dbReference>
<feature type="domain" description="HAMP" evidence="14">
    <location>
        <begin position="352"/>
        <end position="404"/>
    </location>
</feature>
<gene>
    <name evidence="15" type="ORF">E4633_07760</name>
</gene>
<keyword evidence="9 12" id="KW-1133">Transmembrane helix</keyword>
<dbReference type="EMBL" id="SRSC01000002">
    <property type="protein sequence ID" value="TGU72200.1"/>
    <property type="molecule type" value="Genomic_DNA"/>
</dbReference>
<evidence type="ECO:0000256" key="8">
    <source>
        <dbReference type="ARBA" id="ARBA00022777"/>
    </source>
</evidence>
<dbReference type="PANTHER" id="PTHR43065">
    <property type="entry name" value="SENSOR HISTIDINE KINASE"/>
    <property type="match status" value="1"/>
</dbReference>
<evidence type="ECO:0000256" key="4">
    <source>
        <dbReference type="ARBA" id="ARBA00022475"/>
    </source>
</evidence>
<keyword evidence="16" id="KW-1185">Reference proteome</keyword>
<dbReference type="Pfam" id="PF00672">
    <property type="entry name" value="HAMP"/>
    <property type="match status" value="1"/>
</dbReference>
<evidence type="ECO:0000259" key="13">
    <source>
        <dbReference type="PROSITE" id="PS50109"/>
    </source>
</evidence>
<keyword evidence="8" id="KW-0418">Kinase</keyword>
<dbReference type="InterPro" id="IPR036097">
    <property type="entry name" value="HisK_dim/P_sf"/>
</dbReference>
<dbReference type="CDD" id="cd06225">
    <property type="entry name" value="HAMP"/>
    <property type="match status" value="1"/>
</dbReference>
<feature type="coiled-coil region" evidence="11">
    <location>
        <begin position="406"/>
        <end position="444"/>
    </location>
</feature>
<sequence length="662" mass="72065">MNFPRLRFPIKTKLTVATLIPLAIAILICWMAGVFILSAKVAAQAQEKVRYDLSVAREAYLNELTRLYDAVKLSASFGRTGETIAAGDLRALEATLAPVRKSEHLDILAAVDASGKVIFRANNPRQFGDDKLRNQFVARALKGELVSGTTIIPTSELTLEGEALVRQAHVQVAGTKADPSPPAPLNGAMFLFTAAPVRDQAGNVLGALYGGVMLNNNRKLVDKIKAVVYEGAKSKGRDVGNATIFQGGVRIATNVPNSDGRRATGTKLSAPVYERVLLKGTKWVGRAFVVNDWYLTAYEPILSLQGVPIGALYVGMLESHYSAVKTDMAVLLSFVLLLSGLTGVSMSAFLGKKLAQPIKELELLTRRVAAGERDVKSSIDSRDEIGDLAGRFNDMSRSLGERENSIIELNRNLEEKVQQRTAELEEKNRLLVQTREELLRVEKLAAIGELAAGVAHEINNPMAIIRGNTELLQLTIDEGAPNREEVDTIFQQVKRVERIVSNLLKFARREQMEHGSVRLNELLHEIVGQIGHQVSLEKIEVIELYAEDMAVVEGDGDQLRQVFTNLILNAVQAMPQGGVLGIRSAPVGSGDHYEVKISDTGVGIALENLRQVFNPFYTTKSNGTGLGLSVSYGIIREHGGCIDVESIPGQGSSFTVLLPCER</sequence>
<dbReference type="SUPFAM" id="SSF103190">
    <property type="entry name" value="Sensory domain-like"/>
    <property type="match status" value="1"/>
</dbReference>
<comment type="subcellular location">
    <subcellularLocation>
        <location evidence="2">Cell membrane</location>
        <topology evidence="2">Multi-pass membrane protein</topology>
    </subcellularLocation>
</comment>
<organism evidence="15 16">
    <name type="scientific">Geomonas terrae</name>
    <dbReference type="NCBI Taxonomy" id="2562681"/>
    <lineage>
        <taxon>Bacteria</taxon>
        <taxon>Pseudomonadati</taxon>
        <taxon>Thermodesulfobacteriota</taxon>
        <taxon>Desulfuromonadia</taxon>
        <taxon>Geobacterales</taxon>
        <taxon>Geobacteraceae</taxon>
        <taxon>Geomonas</taxon>
    </lineage>
</organism>
<keyword evidence="7 12" id="KW-0812">Transmembrane</keyword>
<protein>
    <recommendedName>
        <fullName evidence="3">histidine kinase</fullName>
        <ecNumber evidence="3">2.7.13.3</ecNumber>
    </recommendedName>
</protein>
<evidence type="ECO:0000256" key="12">
    <source>
        <dbReference type="SAM" id="Phobius"/>
    </source>
</evidence>
<dbReference type="PROSITE" id="PS50885">
    <property type="entry name" value="HAMP"/>
    <property type="match status" value="1"/>
</dbReference>
<keyword evidence="10 12" id="KW-0472">Membrane</keyword>
<comment type="catalytic activity">
    <reaction evidence="1">
        <text>ATP + protein L-histidine = ADP + protein N-phospho-L-histidine.</text>
        <dbReference type="EC" id="2.7.13.3"/>
    </reaction>
</comment>
<dbReference type="InterPro" id="IPR036890">
    <property type="entry name" value="HATPase_C_sf"/>
</dbReference>
<keyword evidence="6" id="KW-0808">Transferase</keyword>
<accession>A0A4S1CGI6</accession>
<evidence type="ECO:0000259" key="14">
    <source>
        <dbReference type="PROSITE" id="PS50885"/>
    </source>
</evidence>
<evidence type="ECO:0000313" key="15">
    <source>
        <dbReference type="EMBL" id="TGU72200.1"/>
    </source>
</evidence>
<dbReference type="Pfam" id="PF02518">
    <property type="entry name" value="HATPase_c"/>
    <property type="match status" value="1"/>
</dbReference>
<evidence type="ECO:0000256" key="9">
    <source>
        <dbReference type="ARBA" id="ARBA00022989"/>
    </source>
</evidence>
<evidence type="ECO:0000256" key="10">
    <source>
        <dbReference type="ARBA" id="ARBA00023136"/>
    </source>
</evidence>
<proteinExistence type="predicted"/>
<dbReference type="SMART" id="SM00304">
    <property type="entry name" value="HAMP"/>
    <property type="match status" value="1"/>
</dbReference>
<dbReference type="PANTHER" id="PTHR43065:SF42">
    <property type="entry name" value="TWO-COMPONENT SENSOR PPRA"/>
    <property type="match status" value="1"/>
</dbReference>
<dbReference type="CDD" id="cd00082">
    <property type="entry name" value="HisKA"/>
    <property type="match status" value="1"/>
</dbReference>
<comment type="caution">
    <text evidence="15">The sequence shown here is derived from an EMBL/GenBank/DDBJ whole genome shotgun (WGS) entry which is preliminary data.</text>
</comment>
<dbReference type="PRINTS" id="PR00344">
    <property type="entry name" value="BCTRLSENSOR"/>
</dbReference>
<dbReference type="InterPro" id="IPR003660">
    <property type="entry name" value="HAMP_dom"/>
</dbReference>
<dbReference type="Gene3D" id="3.30.565.10">
    <property type="entry name" value="Histidine kinase-like ATPase, C-terminal domain"/>
    <property type="match status" value="1"/>
</dbReference>
<dbReference type="GO" id="GO:0000155">
    <property type="term" value="F:phosphorelay sensor kinase activity"/>
    <property type="evidence" value="ECO:0007669"/>
    <property type="project" value="InterPro"/>
</dbReference>
<evidence type="ECO:0000256" key="2">
    <source>
        <dbReference type="ARBA" id="ARBA00004651"/>
    </source>
</evidence>
<evidence type="ECO:0000256" key="1">
    <source>
        <dbReference type="ARBA" id="ARBA00000085"/>
    </source>
</evidence>
<dbReference type="Pfam" id="PF17202">
    <property type="entry name" value="sCache_3_3"/>
    <property type="match status" value="1"/>
</dbReference>
<dbReference type="PROSITE" id="PS50109">
    <property type="entry name" value="HIS_KIN"/>
    <property type="match status" value="1"/>
</dbReference>